<evidence type="ECO:0000256" key="3">
    <source>
        <dbReference type="ARBA" id="ARBA00022448"/>
    </source>
</evidence>
<comment type="similarity">
    <text evidence="2">Belongs to the binding-protein-dependent transport system permease family. FecCD subfamily.</text>
</comment>
<feature type="transmembrane region" description="Helical" evidence="8">
    <location>
        <begin position="654"/>
        <end position="670"/>
    </location>
</feature>
<feature type="transmembrane region" description="Helical" evidence="8">
    <location>
        <begin position="463"/>
        <end position="484"/>
    </location>
</feature>
<feature type="transmembrane region" description="Helical" evidence="8">
    <location>
        <begin position="97"/>
        <end position="117"/>
    </location>
</feature>
<dbReference type="OrthoDB" id="9811721at2"/>
<dbReference type="EMBL" id="CP020772">
    <property type="protein sequence ID" value="ARI79215.1"/>
    <property type="molecule type" value="Genomic_DNA"/>
</dbReference>
<dbReference type="RefSeq" id="WP_085032004.1">
    <property type="nucleotide sequence ID" value="NZ_CP020772.1"/>
</dbReference>
<feature type="transmembrane region" description="Helical" evidence="8">
    <location>
        <begin position="491"/>
        <end position="512"/>
    </location>
</feature>
<dbReference type="PANTHER" id="PTHR30472:SF37">
    <property type="entry name" value="FE(3+) DICITRATE TRANSPORT SYSTEM PERMEASE PROTEIN FECD-RELATED"/>
    <property type="match status" value="1"/>
</dbReference>
<evidence type="ECO:0000256" key="6">
    <source>
        <dbReference type="ARBA" id="ARBA00022989"/>
    </source>
</evidence>
<dbReference type="GO" id="GO:0033214">
    <property type="term" value="P:siderophore-iron import into cell"/>
    <property type="evidence" value="ECO:0007669"/>
    <property type="project" value="TreeGrafter"/>
</dbReference>
<dbReference type="GO" id="GO:0022857">
    <property type="term" value="F:transmembrane transporter activity"/>
    <property type="evidence" value="ECO:0007669"/>
    <property type="project" value="InterPro"/>
</dbReference>
<accession>A0A1W6A0Q1</accession>
<evidence type="ECO:0000256" key="4">
    <source>
        <dbReference type="ARBA" id="ARBA00022475"/>
    </source>
</evidence>
<feature type="transmembrane region" description="Helical" evidence="8">
    <location>
        <begin position="541"/>
        <end position="563"/>
    </location>
</feature>
<dbReference type="Proteomes" id="UP000192527">
    <property type="component" value="Chromosome"/>
</dbReference>
<dbReference type="InterPro" id="IPR000522">
    <property type="entry name" value="ABC_transptr_permease_BtuC"/>
</dbReference>
<gene>
    <name evidence="9" type="ORF">HM131_13855</name>
</gene>
<feature type="transmembrane region" description="Helical" evidence="8">
    <location>
        <begin position="123"/>
        <end position="140"/>
    </location>
</feature>
<feature type="transmembrane region" description="Helical" evidence="8">
    <location>
        <begin position="438"/>
        <end position="457"/>
    </location>
</feature>
<feature type="transmembrane region" description="Helical" evidence="8">
    <location>
        <begin position="66"/>
        <end position="85"/>
    </location>
</feature>
<keyword evidence="6 8" id="KW-1133">Transmembrane helix</keyword>
<name>A0A1W6A0Q1_9BACI</name>
<keyword evidence="4" id="KW-1003">Cell membrane</keyword>
<proteinExistence type="inferred from homology"/>
<feature type="transmembrane region" description="Helical" evidence="8">
    <location>
        <begin position="239"/>
        <end position="267"/>
    </location>
</feature>
<evidence type="ECO:0000256" key="1">
    <source>
        <dbReference type="ARBA" id="ARBA00004651"/>
    </source>
</evidence>
<feature type="transmembrane region" description="Helical" evidence="8">
    <location>
        <begin position="312"/>
        <end position="329"/>
    </location>
</feature>
<dbReference type="PANTHER" id="PTHR30472">
    <property type="entry name" value="FERRIC ENTEROBACTIN TRANSPORT SYSTEM PERMEASE PROTEIN"/>
    <property type="match status" value="1"/>
</dbReference>
<feature type="transmembrane region" description="Helical" evidence="8">
    <location>
        <begin position="350"/>
        <end position="371"/>
    </location>
</feature>
<dbReference type="CDD" id="cd06550">
    <property type="entry name" value="TM_ABC_iron-siderophores_like"/>
    <property type="match status" value="2"/>
</dbReference>
<feature type="transmembrane region" description="Helical" evidence="8">
    <location>
        <begin position="584"/>
        <end position="612"/>
    </location>
</feature>
<feature type="transmembrane region" description="Helical" evidence="8">
    <location>
        <begin position="12"/>
        <end position="30"/>
    </location>
</feature>
<dbReference type="InterPro" id="IPR037294">
    <property type="entry name" value="ABC_BtuC-like"/>
</dbReference>
<dbReference type="GO" id="GO:0005886">
    <property type="term" value="C:plasma membrane"/>
    <property type="evidence" value="ECO:0007669"/>
    <property type="project" value="UniProtKB-SubCell"/>
</dbReference>
<feature type="transmembrane region" description="Helical" evidence="8">
    <location>
        <begin position="624"/>
        <end position="642"/>
    </location>
</feature>
<reference evidence="9 10" key="1">
    <citation type="submission" date="2017-04" db="EMBL/GenBank/DDBJ databases">
        <title>The whole genome sequencing and assembly of Halobacillus mangrovi strain.</title>
        <authorList>
            <person name="Lee S.-J."/>
            <person name="Park M.-K."/>
            <person name="Kim J.-Y."/>
            <person name="Lee Y.-J."/>
            <person name="Yi H."/>
            <person name="Bahn Y.-S."/>
            <person name="Kim J.F."/>
            <person name="Lee D.-W."/>
        </authorList>
    </citation>
    <scope>NUCLEOTIDE SEQUENCE [LARGE SCALE GENOMIC DNA]</scope>
    <source>
        <strain evidence="9 10">KTB 131</strain>
    </source>
</reference>
<keyword evidence="7 8" id="KW-0472">Membrane</keyword>
<feature type="transmembrane region" description="Helical" evidence="8">
    <location>
        <begin position="409"/>
        <end position="426"/>
    </location>
</feature>
<organism evidence="9 10">
    <name type="scientific">Halobacillus mangrovi</name>
    <dbReference type="NCBI Taxonomy" id="402384"/>
    <lineage>
        <taxon>Bacteria</taxon>
        <taxon>Bacillati</taxon>
        <taxon>Bacillota</taxon>
        <taxon>Bacilli</taxon>
        <taxon>Bacillales</taxon>
        <taxon>Bacillaceae</taxon>
        <taxon>Halobacillus</taxon>
    </lineage>
</organism>
<dbReference type="SUPFAM" id="SSF81345">
    <property type="entry name" value="ABC transporter involved in vitamin B12 uptake, BtuC"/>
    <property type="match status" value="2"/>
</dbReference>
<evidence type="ECO:0000256" key="5">
    <source>
        <dbReference type="ARBA" id="ARBA00022692"/>
    </source>
</evidence>
<feature type="transmembrane region" description="Helical" evidence="8">
    <location>
        <begin position="152"/>
        <end position="173"/>
    </location>
</feature>
<evidence type="ECO:0000313" key="10">
    <source>
        <dbReference type="Proteomes" id="UP000192527"/>
    </source>
</evidence>
<dbReference type="AlphaFoldDB" id="A0A1W6A0Q1"/>
<keyword evidence="3" id="KW-0813">Transport</keyword>
<protein>
    <submittedName>
        <fullName evidence="9">Fe3+-hydroxamate ABC transporter permease FhuB</fullName>
    </submittedName>
</protein>
<dbReference type="FunFam" id="1.10.3470.10:FF:000001">
    <property type="entry name" value="Vitamin B12 ABC transporter permease BtuC"/>
    <property type="match status" value="2"/>
</dbReference>
<comment type="subcellular location">
    <subcellularLocation>
        <location evidence="1">Cell membrane</location>
        <topology evidence="1">Multi-pass membrane protein</topology>
    </subcellularLocation>
</comment>
<dbReference type="Pfam" id="PF01032">
    <property type="entry name" value="FecCD"/>
    <property type="match status" value="2"/>
</dbReference>
<dbReference type="STRING" id="402384.HM131_13855"/>
<sequence>MNATFRNTMIAVLTFGGGTALLCLLTFIHINQGNVEIPLGTVVDALMNPKDTIQHHTVRILRLPRAVMGIIAGGALAASGVILQTVTKNPLSSASTLGIHSGTYFAVVVTTIFFPFAMFANGIATAFIGGITTFAIVYLLSGAGNATPVRMVLAGMIVTFLFSSLTSVLQIFYENETQGLFLWGSGTLVQNNWDGVQFSLPLVALGLVIAFGFANKLDTLTLGDDVATALGQNVRTVKFISILAAVLLTSVTVSIVGPIGFVGLVAPHLIKLIGYRSHIPLLIGSALWGGNVLLGADVLARIIDPSFSELPVGAITALIGSPWLIWLVLRMKQEGNNQETGSVMAGKASANLSLWKVTPVLGIIILLTLFVSMASGNYGFEPIVAYDALFGQSNEFIKNFILNLRLPRALVALFSGAILAVSGLIFQGVLRNPLADPSVIGITSGAGVGALMTMFVFSVSTFWIPVGAMVGALIFFLIVMALGAKAEFQPTVLALLGIGISAFGSAIIQILVVQSDLGVASALTWLSGTTYAKGWAELLQYLIWPVILFIPLLVFYIKTLDVLSLGDDTAKGLGLRVRSVRFQMALIATLLAACSVAAVGSIGFVGLIAPHVARLLVGSANQKLLPVTMLLGGFLLIIADLFSRTLLAPNEIPSGILVALIGAPYFLWLMKKRAS</sequence>
<evidence type="ECO:0000256" key="7">
    <source>
        <dbReference type="ARBA" id="ARBA00023136"/>
    </source>
</evidence>
<dbReference type="KEGG" id="hmn:HM131_13855"/>
<keyword evidence="10" id="KW-1185">Reference proteome</keyword>
<keyword evidence="5 8" id="KW-0812">Transmembrane</keyword>
<dbReference type="Gene3D" id="1.10.3470.10">
    <property type="entry name" value="ABC transporter involved in vitamin B12 uptake, BtuC"/>
    <property type="match status" value="2"/>
</dbReference>
<evidence type="ECO:0000313" key="9">
    <source>
        <dbReference type="EMBL" id="ARI79215.1"/>
    </source>
</evidence>
<evidence type="ECO:0000256" key="2">
    <source>
        <dbReference type="ARBA" id="ARBA00007935"/>
    </source>
</evidence>
<evidence type="ECO:0000256" key="8">
    <source>
        <dbReference type="SAM" id="Phobius"/>
    </source>
</evidence>